<dbReference type="NCBIfam" id="TIGR01643">
    <property type="entry name" value="YD_repeat_2x"/>
    <property type="match status" value="1"/>
</dbReference>
<dbReference type="RefSeq" id="WP_425583605.1">
    <property type="nucleotide sequence ID" value="NZ_BAAASZ010000018.1"/>
</dbReference>
<dbReference type="EMBL" id="BAAASZ010000018">
    <property type="protein sequence ID" value="GAA2439120.1"/>
    <property type="molecule type" value="Genomic_DNA"/>
</dbReference>
<name>A0ABN3JTR4_9ACTN</name>
<organism evidence="1 2">
    <name type="scientific">Streptomyces macrosporus</name>
    <dbReference type="NCBI Taxonomy" id="44032"/>
    <lineage>
        <taxon>Bacteria</taxon>
        <taxon>Bacillati</taxon>
        <taxon>Actinomycetota</taxon>
        <taxon>Actinomycetes</taxon>
        <taxon>Kitasatosporales</taxon>
        <taxon>Streptomycetaceae</taxon>
        <taxon>Streptomyces</taxon>
    </lineage>
</organism>
<dbReference type="Proteomes" id="UP001501638">
    <property type="component" value="Unassembled WGS sequence"/>
</dbReference>
<gene>
    <name evidence="1" type="ORF">GCM10010405_23070</name>
</gene>
<dbReference type="InterPro" id="IPR031325">
    <property type="entry name" value="RHS_repeat"/>
</dbReference>
<dbReference type="InterPro" id="IPR006530">
    <property type="entry name" value="YD"/>
</dbReference>
<dbReference type="Gene3D" id="2.180.10.10">
    <property type="entry name" value="RHS repeat-associated core"/>
    <property type="match status" value="1"/>
</dbReference>
<proteinExistence type="predicted"/>
<evidence type="ECO:0000313" key="1">
    <source>
        <dbReference type="EMBL" id="GAA2439120.1"/>
    </source>
</evidence>
<sequence>MLARQVGVEGRPIRKDAAGTVTAYERDLAGRPVRIAGPDADLIYHRDRLGRVKTELVNGRAPSISYDALGRRTRRITPTGVTTTHAYDAAGNQTTAHWPTSHAAAEAAGERAYTGTRLTRAGASRYGGHRVGVTTIRRILCDRDSRYPRRATPPSRARTSRS</sequence>
<evidence type="ECO:0000313" key="2">
    <source>
        <dbReference type="Proteomes" id="UP001501638"/>
    </source>
</evidence>
<dbReference type="Pfam" id="PF05593">
    <property type="entry name" value="RHS_repeat"/>
    <property type="match status" value="1"/>
</dbReference>
<keyword evidence="2" id="KW-1185">Reference proteome</keyword>
<accession>A0ABN3JTR4</accession>
<protein>
    <submittedName>
        <fullName evidence="1">Uncharacterized protein</fullName>
    </submittedName>
</protein>
<reference evidence="1 2" key="1">
    <citation type="journal article" date="2019" name="Int. J. Syst. Evol. Microbiol.">
        <title>The Global Catalogue of Microorganisms (GCM) 10K type strain sequencing project: providing services to taxonomists for standard genome sequencing and annotation.</title>
        <authorList>
            <consortium name="The Broad Institute Genomics Platform"/>
            <consortium name="The Broad Institute Genome Sequencing Center for Infectious Disease"/>
            <person name="Wu L."/>
            <person name="Ma J."/>
        </authorList>
    </citation>
    <scope>NUCLEOTIDE SEQUENCE [LARGE SCALE GENOMIC DNA]</scope>
    <source>
        <strain evidence="1 2">JCM 6305</strain>
    </source>
</reference>
<comment type="caution">
    <text evidence="1">The sequence shown here is derived from an EMBL/GenBank/DDBJ whole genome shotgun (WGS) entry which is preliminary data.</text>
</comment>